<dbReference type="PANTHER" id="PTHR47623">
    <property type="entry name" value="OS09G0287300 PROTEIN"/>
    <property type="match status" value="1"/>
</dbReference>
<dbReference type="PANTHER" id="PTHR47623:SF1">
    <property type="entry name" value="OS09G0287300 PROTEIN"/>
    <property type="match status" value="1"/>
</dbReference>
<keyword evidence="2" id="KW-1185">Reference proteome</keyword>
<dbReference type="Gene3D" id="3.40.50.1240">
    <property type="entry name" value="Phosphoglycerate mutase-like"/>
    <property type="match status" value="1"/>
</dbReference>
<dbReference type="RefSeq" id="WP_141338958.1">
    <property type="nucleotide sequence ID" value="NZ_JBHMAX010000019.1"/>
</dbReference>
<reference evidence="1 2" key="1">
    <citation type="submission" date="2024-09" db="EMBL/GenBank/DDBJ databases">
        <authorList>
            <person name="Sun Q."/>
            <person name="Mori K."/>
        </authorList>
    </citation>
    <scope>NUCLEOTIDE SEQUENCE [LARGE SCALE GENOMIC DNA]</scope>
    <source>
        <strain evidence="1 2">JCM 12763</strain>
    </source>
</reference>
<dbReference type="InterPro" id="IPR013078">
    <property type="entry name" value="His_Pase_superF_clade-1"/>
</dbReference>
<dbReference type="SMART" id="SM00855">
    <property type="entry name" value="PGAM"/>
    <property type="match status" value="1"/>
</dbReference>
<name>A0ABV5V433_9MICO</name>
<accession>A0ABV5V433</accession>
<dbReference type="InterPro" id="IPR029033">
    <property type="entry name" value="His_PPase_superfam"/>
</dbReference>
<evidence type="ECO:0000313" key="1">
    <source>
        <dbReference type="EMBL" id="MFB9732495.1"/>
    </source>
</evidence>
<dbReference type="Proteomes" id="UP001589613">
    <property type="component" value="Unassembled WGS sequence"/>
</dbReference>
<sequence>MPRTLVVIRHAKAEHGNPGGDHERTLAPQGVEDAGALGRWLAGEGLLPDLVLVSTAARTRRTAELALRGAGLDPAQVPTWPSRAVYDGGVDATLAAVQEADDDATTVWLVGHQPVVATLTLELAQPHRGDHAIVEAVGAGFPTSAAAVLHTDVGSWSELVPGRARLVGLRPRNLG</sequence>
<dbReference type="SUPFAM" id="SSF53254">
    <property type="entry name" value="Phosphoglycerate mutase-like"/>
    <property type="match status" value="1"/>
</dbReference>
<protein>
    <submittedName>
        <fullName evidence="1">Histidine phosphatase family protein</fullName>
    </submittedName>
</protein>
<dbReference type="CDD" id="cd07040">
    <property type="entry name" value="HP"/>
    <property type="match status" value="1"/>
</dbReference>
<organism evidence="1 2">
    <name type="scientific">Ornithinimicrobium kibberense</name>
    <dbReference type="NCBI Taxonomy" id="282060"/>
    <lineage>
        <taxon>Bacteria</taxon>
        <taxon>Bacillati</taxon>
        <taxon>Actinomycetota</taxon>
        <taxon>Actinomycetes</taxon>
        <taxon>Micrococcales</taxon>
        <taxon>Ornithinimicrobiaceae</taxon>
        <taxon>Ornithinimicrobium</taxon>
    </lineage>
</organism>
<dbReference type="Pfam" id="PF00300">
    <property type="entry name" value="His_Phos_1"/>
    <property type="match status" value="1"/>
</dbReference>
<evidence type="ECO:0000313" key="2">
    <source>
        <dbReference type="Proteomes" id="UP001589613"/>
    </source>
</evidence>
<dbReference type="EMBL" id="JBHMAX010000019">
    <property type="protein sequence ID" value="MFB9732495.1"/>
    <property type="molecule type" value="Genomic_DNA"/>
</dbReference>
<gene>
    <name evidence="1" type="ORF">ACFFN0_10625</name>
</gene>
<proteinExistence type="predicted"/>
<comment type="caution">
    <text evidence="1">The sequence shown here is derived from an EMBL/GenBank/DDBJ whole genome shotgun (WGS) entry which is preliminary data.</text>
</comment>